<sequence length="43" mass="5249">MDTYKEQFYYLDPIYISVDINRRTFILGKRGQSLSFFYCNKTI</sequence>
<protein>
    <submittedName>
        <fullName evidence="1">Uncharacterized protein</fullName>
    </submittedName>
</protein>
<reference evidence="1 2" key="1">
    <citation type="submission" date="2018-09" db="EMBL/GenBank/DDBJ databases">
        <title>A comparative genomics approach for identifying host-range determinants of bacteriophages infecting Streptococcus thermophilus.</title>
        <authorList>
            <person name="Szymczak P."/>
            <person name="Rau M.H."/>
            <person name="Monteiro J.M."/>
            <person name="de Pinho M.G."/>
            <person name="Filipe S.R."/>
            <person name="Vogensen F.K."/>
            <person name="Zeidan A."/>
            <person name="Janzen T."/>
        </authorList>
    </citation>
    <scope>NUCLEOTIDE SEQUENCE [LARGE SCALE GENOMIC DNA]</scope>
</reference>
<evidence type="ECO:0000313" key="1">
    <source>
        <dbReference type="EMBL" id="AZF91692.1"/>
    </source>
</evidence>
<evidence type="ECO:0000313" key="2">
    <source>
        <dbReference type="Proteomes" id="UP000267889"/>
    </source>
</evidence>
<dbReference type="EMBL" id="MH937498">
    <property type="protein sequence ID" value="AZF91692.1"/>
    <property type="molecule type" value="Genomic_DNA"/>
</dbReference>
<name>A0A3G8FCT3_9CAUD</name>
<organism evidence="1 2">
    <name type="scientific">Streptococcus phage CHPC1057</name>
    <dbReference type="NCBI Taxonomy" id="2365020"/>
    <lineage>
        <taxon>Viruses</taxon>
        <taxon>Duplodnaviria</taxon>
        <taxon>Heunggongvirae</taxon>
        <taxon>Uroviricota</taxon>
        <taxon>Caudoviricetes</taxon>
        <taxon>Aliceevansviridae</taxon>
        <taxon>Brussowvirus</taxon>
        <taxon>Brussowvirus bv2972</taxon>
    </lineage>
</organism>
<accession>A0A3G8FCT3</accession>
<proteinExistence type="predicted"/>
<dbReference type="Proteomes" id="UP000267889">
    <property type="component" value="Segment"/>
</dbReference>
<gene>
    <name evidence="1" type="ORF">CHPC1057_0030</name>
</gene>